<name>A0A0N4XZJ5_NIPBR</name>
<sequence length="117" mass="13432">MSQRLQIRERTVRADVQRYRELSTHEDRLRSGRPTSQPVTKGSRNYTEQNSTAFATLYETNGTKSGALDTPIEDLKRSLLKTWIEISANALATIVDNFVKRWKVCKDAKGVQFLMKL</sequence>
<protein>
    <submittedName>
        <fullName evidence="4">Helix-turn-helix domain-containing protein</fullName>
    </submittedName>
</protein>
<reference evidence="4" key="1">
    <citation type="submission" date="2017-02" db="UniProtKB">
        <authorList>
            <consortium name="WormBaseParasite"/>
        </authorList>
    </citation>
    <scope>IDENTIFICATION</scope>
</reference>
<evidence type="ECO:0000313" key="2">
    <source>
        <dbReference type="EMBL" id="VDL72201.1"/>
    </source>
</evidence>
<feature type="compositionally biased region" description="Polar residues" evidence="1">
    <location>
        <begin position="33"/>
        <end position="48"/>
    </location>
</feature>
<proteinExistence type="predicted"/>
<accession>A0A0N4XZJ5</accession>
<gene>
    <name evidence="2" type="ORF">NBR_LOCUS8612</name>
</gene>
<reference evidence="2 3" key="2">
    <citation type="submission" date="2018-11" db="EMBL/GenBank/DDBJ databases">
        <authorList>
            <consortium name="Pathogen Informatics"/>
        </authorList>
    </citation>
    <scope>NUCLEOTIDE SEQUENCE [LARGE SCALE GENOMIC DNA]</scope>
</reference>
<evidence type="ECO:0000256" key="1">
    <source>
        <dbReference type="SAM" id="MobiDB-lite"/>
    </source>
</evidence>
<feature type="region of interest" description="Disordered" evidence="1">
    <location>
        <begin position="23"/>
        <end position="48"/>
    </location>
</feature>
<dbReference type="AlphaFoldDB" id="A0A0N4XZJ5"/>
<dbReference type="WBParaSite" id="NBR_0000861101-mRNA-1">
    <property type="protein sequence ID" value="NBR_0000861101-mRNA-1"/>
    <property type="gene ID" value="NBR_0000861101"/>
</dbReference>
<dbReference type="Proteomes" id="UP000271162">
    <property type="component" value="Unassembled WGS sequence"/>
</dbReference>
<keyword evidence="3" id="KW-1185">Reference proteome</keyword>
<evidence type="ECO:0000313" key="3">
    <source>
        <dbReference type="Proteomes" id="UP000271162"/>
    </source>
</evidence>
<dbReference type="EMBL" id="UYSL01020027">
    <property type="protein sequence ID" value="VDL72201.1"/>
    <property type="molecule type" value="Genomic_DNA"/>
</dbReference>
<evidence type="ECO:0000313" key="4">
    <source>
        <dbReference type="WBParaSite" id="NBR_0000861101-mRNA-1"/>
    </source>
</evidence>
<organism evidence="4">
    <name type="scientific">Nippostrongylus brasiliensis</name>
    <name type="common">Rat hookworm</name>
    <dbReference type="NCBI Taxonomy" id="27835"/>
    <lineage>
        <taxon>Eukaryota</taxon>
        <taxon>Metazoa</taxon>
        <taxon>Ecdysozoa</taxon>
        <taxon>Nematoda</taxon>
        <taxon>Chromadorea</taxon>
        <taxon>Rhabditida</taxon>
        <taxon>Rhabditina</taxon>
        <taxon>Rhabditomorpha</taxon>
        <taxon>Strongyloidea</taxon>
        <taxon>Heligmosomidae</taxon>
        <taxon>Nippostrongylus</taxon>
    </lineage>
</organism>